<dbReference type="InterPro" id="IPR018378">
    <property type="entry name" value="C-type_lectin_CS"/>
</dbReference>
<dbReference type="GO" id="GO:0030246">
    <property type="term" value="F:carbohydrate binding"/>
    <property type="evidence" value="ECO:0007669"/>
    <property type="project" value="UniProtKB-KW"/>
</dbReference>
<keyword evidence="2" id="KW-1015">Disulfide bond</keyword>
<feature type="compositionally biased region" description="Polar residues" evidence="3">
    <location>
        <begin position="2399"/>
        <end position="2412"/>
    </location>
</feature>
<keyword evidence="4" id="KW-1133">Transmembrane helix</keyword>
<proteinExistence type="predicted"/>
<evidence type="ECO:0000256" key="1">
    <source>
        <dbReference type="ARBA" id="ARBA00022734"/>
    </source>
</evidence>
<dbReference type="PROSITE" id="PS50022">
    <property type="entry name" value="FA58C_3"/>
    <property type="match status" value="3"/>
</dbReference>
<evidence type="ECO:0000313" key="6">
    <source>
        <dbReference type="EMBL" id="CAH1796398.1"/>
    </source>
</evidence>
<dbReference type="FunFam" id="2.60.120.260:FF:000016">
    <property type="entry name" value="Contactin-associated protein-like 4 isoform 1"/>
    <property type="match status" value="3"/>
</dbReference>
<dbReference type="SMART" id="SM00321">
    <property type="entry name" value="WSC"/>
    <property type="match status" value="1"/>
</dbReference>
<organism evidence="6 7">
    <name type="scientific">Owenia fusiformis</name>
    <name type="common">Polychaete worm</name>
    <dbReference type="NCBI Taxonomy" id="6347"/>
    <lineage>
        <taxon>Eukaryota</taxon>
        <taxon>Metazoa</taxon>
        <taxon>Spiralia</taxon>
        <taxon>Lophotrochozoa</taxon>
        <taxon>Annelida</taxon>
        <taxon>Polychaeta</taxon>
        <taxon>Sedentaria</taxon>
        <taxon>Canalipalpata</taxon>
        <taxon>Sabellida</taxon>
        <taxon>Oweniida</taxon>
        <taxon>Oweniidae</taxon>
        <taxon>Owenia</taxon>
    </lineage>
</organism>
<protein>
    <submittedName>
        <fullName evidence="6">Uncharacterized protein</fullName>
    </submittedName>
</protein>
<dbReference type="Gene3D" id="2.60.120.260">
    <property type="entry name" value="Galactose-binding domain-like"/>
    <property type="match status" value="3"/>
</dbReference>
<dbReference type="OrthoDB" id="6161136at2759"/>
<keyword evidence="4" id="KW-0812">Transmembrane</keyword>
<comment type="caution">
    <text evidence="6">The sequence shown here is derived from an EMBL/GenBank/DDBJ whole genome shotgun (WGS) entry which is preliminary data.</text>
</comment>
<dbReference type="SUPFAM" id="SSF49785">
    <property type="entry name" value="Galactose-binding domain-like"/>
    <property type="match status" value="3"/>
</dbReference>
<dbReference type="EMBL" id="CAIIXF020000010">
    <property type="protein sequence ID" value="CAH1796398.1"/>
    <property type="molecule type" value="Genomic_DNA"/>
</dbReference>
<dbReference type="InterPro" id="IPR050111">
    <property type="entry name" value="C-type_lectin/snaclec_domain"/>
</dbReference>
<name>A0A8J1TX55_OWEFU</name>
<feature type="region of interest" description="Disordered" evidence="3">
    <location>
        <begin position="2136"/>
        <end position="2156"/>
    </location>
</feature>
<dbReference type="InterPro" id="IPR033989">
    <property type="entry name" value="CD209-like_CTLD"/>
</dbReference>
<evidence type="ECO:0000256" key="5">
    <source>
        <dbReference type="SAM" id="SignalP"/>
    </source>
</evidence>
<reference evidence="6" key="1">
    <citation type="submission" date="2022-03" db="EMBL/GenBank/DDBJ databases">
        <authorList>
            <person name="Martin C."/>
        </authorList>
    </citation>
    <scope>NUCLEOTIDE SEQUENCE</scope>
</reference>
<dbReference type="Pfam" id="PF01822">
    <property type="entry name" value="WSC"/>
    <property type="match status" value="1"/>
</dbReference>
<dbReference type="Pfam" id="PF00754">
    <property type="entry name" value="F5_F8_type_C"/>
    <property type="match status" value="3"/>
</dbReference>
<evidence type="ECO:0000256" key="3">
    <source>
        <dbReference type="SAM" id="MobiDB-lite"/>
    </source>
</evidence>
<dbReference type="InterPro" id="IPR001304">
    <property type="entry name" value="C-type_lectin-like"/>
</dbReference>
<feature type="region of interest" description="Disordered" evidence="3">
    <location>
        <begin position="2379"/>
        <end position="2412"/>
    </location>
</feature>
<keyword evidence="7" id="KW-1185">Reference proteome</keyword>
<dbReference type="InterPro" id="IPR002889">
    <property type="entry name" value="WSC_carb-bd"/>
</dbReference>
<dbReference type="PROSITE" id="PS51212">
    <property type="entry name" value="WSC"/>
    <property type="match status" value="1"/>
</dbReference>
<dbReference type="InterPro" id="IPR016186">
    <property type="entry name" value="C-type_lectin-like/link_sf"/>
</dbReference>
<dbReference type="SUPFAM" id="SSF56436">
    <property type="entry name" value="C-type lectin-like"/>
    <property type="match status" value="12"/>
</dbReference>
<dbReference type="CDD" id="cd03590">
    <property type="entry name" value="CLECT_DC-SIGN_like"/>
    <property type="match status" value="1"/>
</dbReference>
<keyword evidence="5" id="KW-0732">Signal</keyword>
<feature type="chain" id="PRO_5043411640" evidence="5">
    <location>
        <begin position="19"/>
        <end position="2501"/>
    </location>
</feature>
<dbReference type="PROSITE" id="PS00615">
    <property type="entry name" value="C_TYPE_LECTIN_1"/>
    <property type="match status" value="6"/>
</dbReference>
<sequence length="2501" mass="281703">MYRIIPLLLVAFATVAYSLDRKCPKGWQSYNYQCYFFSDTTFTWNEARSVCRGRQGDLVGLTSTSERNFLNTQINQRRKEYWIGLSRDPRNKNNFKWVDGRTLSSSLSNWAYREPNNAGGREDCVHTRTNGQWNDAPCFDKVRYVCKRSDAIFDKCDLDDGWHPFGAKCYKFYETPNTFMDAQAQCQEKDGDLIQIKTTDNLRLVQDTVNCASAHNTIWIGASDMVTPKTYRWIKDNTTITVSNWGFRQPTNLNAPGKTCIEVISDDSYRWRTQLCSQERKFICERPQGTCPRGWRERNAMCYGIFSQRKDQKTWTDADKYCTQIGGQLLKITSLSEHFYIRTLTYSIRTQGQRAWIGISDKLNDGKFTWADGTDIKFKYYDTRQPVSRRGKLDCGYMITTTRTPKWRTAYCYQINPFMCKMPITSKLMSIPPPPTQYKCPTGWRLFQQSCFWFSRDRATFASAKSKCIAAGGWLANLYNSEEQSFISGNINANSWIGLERKTGTKFTWVKGTSNFTNFWTNYPNTISTSRCTLAVNSIFKAYWINTRCTLSYNYICRKDAVDTQNPPPTTVGLPFYPLCGAGWILDSVANQCYRLKISQSSWAQANSDCKRNTGGGLMSIIDLHEQSFISALMLTSAGAGQTQFWIGANQLDRTSGWRWSDSRPFRYFNWKEGSPVRFKNNDCAFISSRFGGMWSNALCSSKKSYICKKTAAGVSTTVVTGLPTTQTPPNCRPEAMISGNHYISPRQLTASSQLSARASPYLSRLDQRSSGIGASRLQGGWSPSSNNNRQWIQADFMTPILIKGVVTQGRADADEWVRSFRIRYKYDEQANWIYYSDLASGSPTTFSGNADRNTKKTNNFRTPFQARWIQLWPISYNRKMSLRWEVMGCLVADCTPEQLISGATSVPDSALKSSSDWNSAHRAANVRINQQKGGGRTGAWSAGKNDKNQWIQVDLGMRLRIKSIVTRGRPDSRQWVTSYFVQYGDDGKFWEDYQEPYKTKKLFRANKDQNSPVTNKLRSPFLARYVRILPQGWFGHVSMRMEVLGCPIGCQPQPIIAGPNRIPGRRLTATSSYSVYHGPDRSRLWIKREGALMGAWVPRVNQLNQFIQVDIGVVMLIKAVGTKGRQDADEWTKTYVLTFSTDRSQWFTLVRNKKQIIFTGNTDRNSLKKNWLPATISARYVRLWPRSWNSHIALRWEVYGCGGANAAHGLGCFSDQTRDRDLPNAVLTNVPGGMTQRICVNHCFNKGYVFAGLQRGSYCYCGNDYGKYGPAPASQCNYRCSGNSRSTCGGAAANTIFNTGLAPDNVRCPDGWTTVGTRCGKAISATSQIDTWQKQRTKCQNMGGELASILNDAEQSQVLSYLNSEGGRSDIWIGMNDLSRSFYFDWTDQRPVLYTKWAREQPYKVNNRGISNYNCVYMSRFSGKWYVTACTIKRAALCMTEKQNLPPAKTTPSPAGCPKGWTSYRYNCYVFLPTPRTWLSASSTCRSFGSTLVRIANRYEQAYITGKLSTMKSEFWSDLTDRVKPGTYAWTNGNTDIRYTHWAMGQPNDRTKGQCVAISAGLNNGLWYDRLCTYRRGTICQRRRTGYTTPMPEPTSPPSNQACEVGWIGWGANCFQVNEVESRQKLTWVQSLDDCNKKGGDLASFHNKTELDFIHQNFMLGKNGHFWIGLNNRDTKQGHVWTDGSSVAFTNWAENEPNNGDGVENCVEMYSDSGLWNDNKCDNTRNWVCKIPRGKPVLNIVTTPAPTPGPAGSCSPDDDSWKFYMGNCYFFSNNSGDWSQTWRKAEAWCSQNGGNLASIRNQGEQNFIQGQIKDLQQNQMWIGLNEIDYADGYKWTDKSPLNYKNWAPNEPNDWQGNEECVSMYATDGYWNDEHCGVSQGFICKKNKGVTAAPPTDEPDMPGYCPKGYSTLGNKCYKFFGQSYFDKTDWDGARKKCQDQGDNFDLASISNVKEQAFIISMMKDNDYLAWIGLRYRGGQFLWIDNSDFTYSNWDLGEPNGGNDEPCVHLQRDIHHVGKWNDIRCNSRFGYICQTKKQDSILTPEPTAASTCANKDFVKWGTSCYLLVRSAKTWDDADSYCKNTGANLVTISDEKEQSFIFSLLSVDKLQSPAWIGLSDKMVPGTFRWSDNWPIQYANWDKGQPSGTQTDDGDGDTDGGCVYFDSETGRWNDVKCTTKYPSVCKQTDDQPPYTPAPGNGSCPDDFEDGVWLPYKGSCYLFQPDKQLTYAEADFACLQRESYLVSIHSDDETNFLKAHLPTISGEASWIGLLKQRTGGFFWKDLSPVDYTNWNRGEPSDKDGTQGEDCVEAYNSGTWNDIACSAKRGYICKVTAAISGSTIMPATGAPPSMASTTDIGVPQTNPQTNQPVTGPGVITTTRSVMTNKPGSLKPFTWPPAGKTTKQTFVPPTPRGQTATKTATAGINGGEVVAIVIGVVVAVLLATLVAMFFRKKNSQAAMKAEGGFDNAVYSTNSDSVQVNNNLDSAKSAFGNPLYDDVNKTNA</sequence>
<accession>A0A8J1TX55</accession>
<evidence type="ECO:0000313" key="7">
    <source>
        <dbReference type="Proteomes" id="UP000749559"/>
    </source>
</evidence>
<dbReference type="InterPro" id="IPR000421">
    <property type="entry name" value="FA58C"/>
</dbReference>
<dbReference type="InterPro" id="IPR016187">
    <property type="entry name" value="CTDL_fold"/>
</dbReference>
<dbReference type="InterPro" id="IPR008979">
    <property type="entry name" value="Galactose-bd-like_sf"/>
</dbReference>
<gene>
    <name evidence="6" type="ORF">OFUS_LOCUS20814</name>
</gene>
<dbReference type="SMART" id="SM00231">
    <property type="entry name" value="FA58C"/>
    <property type="match status" value="3"/>
</dbReference>
<dbReference type="PROSITE" id="PS01286">
    <property type="entry name" value="FA58C_2"/>
    <property type="match status" value="3"/>
</dbReference>
<dbReference type="PANTHER" id="PTHR22803">
    <property type="entry name" value="MANNOSE, PHOSPHOLIPASE, LECTIN RECEPTOR RELATED"/>
    <property type="match status" value="1"/>
</dbReference>
<keyword evidence="1" id="KW-0430">Lectin</keyword>
<keyword evidence="4" id="KW-0472">Membrane</keyword>
<dbReference type="CDD" id="cd00037">
    <property type="entry name" value="CLECT"/>
    <property type="match status" value="11"/>
</dbReference>
<dbReference type="SMART" id="SM00034">
    <property type="entry name" value="CLECT"/>
    <property type="match status" value="12"/>
</dbReference>
<dbReference type="CDD" id="cd00057">
    <property type="entry name" value="FA58C"/>
    <property type="match status" value="3"/>
</dbReference>
<dbReference type="PROSITE" id="PS50041">
    <property type="entry name" value="C_TYPE_LECTIN_2"/>
    <property type="match status" value="12"/>
</dbReference>
<dbReference type="FunFam" id="3.10.100.10:FF:000031">
    <property type="entry name" value="macrophage mannose receptor 1"/>
    <property type="match status" value="1"/>
</dbReference>
<dbReference type="PROSITE" id="PS01285">
    <property type="entry name" value="FA58C_1"/>
    <property type="match status" value="2"/>
</dbReference>
<dbReference type="Pfam" id="PF00059">
    <property type="entry name" value="Lectin_C"/>
    <property type="match status" value="12"/>
</dbReference>
<feature type="signal peptide" evidence="5">
    <location>
        <begin position="1"/>
        <end position="18"/>
    </location>
</feature>
<dbReference type="Proteomes" id="UP000749559">
    <property type="component" value="Unassembled WGS sequence"/>
</dbReference>
<evidence type="ECO:0000256" key="4">
    <source>
        <dbReference type="SAM" id="Phobius"/>
    </source>
</evidence>
<feature type="transmembrane region" description="Helical" evidence="4">
    <location>
        <begin position="2427"/>
        <end position="2448"/>
    </location>
</feature>
<dbReference type="Gene3D" id="3.10.100.10">
    <property type="entry name" value="Mannose-Binding Protein A, subunit A"/>
    <property type="match status" value="12"/>
</dbReference>
<evidence type="ECO:0000256" key="2">
    <source>
        <dbReference type="ARBA" id="ARBA00023157"/>
    </source>
</evidence>